<gene>
    <name evidence="1" type="ORF">SPRG_14844</name>
</gene>
<dbReference type="AlphaFoldDB" id="A0A067BZC6"/>
<organism evidence="1 2">
    <name type="scientific">Saprolegnia parasitica (strain CBS 223.65)</name>
    <dbReference type="NCBI Taxonomy" id="695850"/>
    <lineage>
        <taxon>Eukaryota</taxon>
        <taxon>Sar</taxon>
        <taxon>Stramenopiles</taxon>
        <taxon>Oomycota</taxon>
        <taxon>Saprolegniomycetes</taxon>
        <taxon>Saprolegniales</taxon>
        <taxon>Saprolegniaceae</taxon>
        <taxon>Saprolegnia</taxon>
    </lineage>
</organism>
<proteinExistence type="predicted"/>
<dbReference type="GeneID" id="24136628"/>
<sequence length="64" mass="7215">MPPLPATTVLRRLEARLDALCSNLDDVPYNDLSIVEKLLMEDCAEDIDVENPHASNPNVHTHYE</sequence>
<protein>
    <submittedName>
        <fullName evidence="1">Uncharacterized protein</fullName>
    </submittedName>
</protein>
<accession>A0A067BZC6</accession>
<evidence type="ECO:0000313" key="2">
    <source>
        <dbReference type="Proteomes" id="UP000030745"/>
    </source>
</evidence>
<keyword evidence="2" id="KW-1185">Reference proteome</keyword>
<dbReference type="KEGG" id="spar:SPRG_14844"/>
<dbReference type="RefSeq" id="XP_012209375.1">
    <property type="nucleotide sequence ID" value="XM_012353985.1"/>
</dbReference>
<name>A0A067BZC6_SAPPC</name>
<reference evidence="1 2" key="1">
    <citation type="journal article" date="2013" name="PLoS Genet.">
        <title>Distinctive expansion of potential virulence genes in the genome of the oomycete fish pathogen Saprolegnia parasitica.</title>
        <authorList>
            <person name="Jiang R.H."/>
            <person name="de Bruijn I."/>
            <person name="Haas B.J."/>
            <person name="Belmonte R."/>
            <person name="Lobach L."/>
            <person name="Christie J."/>
            <person name="van den Ackerveken G."/>
            <person name="Bottin A."/>
            <person name="Bulone V."/>
            <person name="Diaz-Moreno S.M."/>
            <person name="Dumas B."/>
            <person name="Fan L."/>
            <person name="Gaulin E."/>
            <person name="Govers F."/>
            <person name="Grenville-Briggs L.J."/>
            <person name="Horner N.R."/>
            <person name="Levin J.Z."/>
            <person name="Mammella M."/>
            <person name="Meijer H.J."/>
            <person name="Morris P."/>
            <person name="Nusbaum C."/>
            <person name="Oome S."/>
            <person name="Phillips A.J."/>
            <person name="van Rooyen D."/>
            <person name="Rzeszutek E."/>
            <person name="Saraiva M."/>
            <person name="Secombes C.J."/>
            <person name="Seidl M.F."/>
            <person name="Snel B."/>
            <person name="Stassen J.H."/>
            <person name="Sykes S."/>
            <person name="Tripathy S."/>
            <person name="van den Berg H."/>
            <person name="Vega-Arreguin J.C."/>
            <person name="Wawra S."/>
            <person name="Young S.K."/>
            <person name="Zeng Q."/>
            <person name="Dieguez-Uribeondo J."/>
            <person name="Russ C."/>
            <person name="Tyler B.M."/>
            <person name="van West P."/>
        </authorList>
    </citation>
    <scope>NUCLEOTIDE SEQUENCE [LARGE SCALE GENOMIC DNA]</scope>
    <source>
        <strain evidence="1 2">CBS 223.65</strain>
    </source>
</reference>
<dbReference type="VEuPathDB" id="FungiDB:SPRG_14844"/>
<dbReference type="Proteomes" id="UP000030745">
    <property type="component" value="Unassembled WGS sequence"/>
</dbReference>
<evidence type="ECO:0000313" key="1">
    <source>
        <dbReference type="EMBL" id="KDO19937.1"/>
    </source>
</evidence>
<dbReference type="EMBL" id="KK583329">
    <property type="protein sequence ID" value="KDO19937.1"/>
    <property type="molecule type" value="Genomic_DNA"/>
</dbReference>